<sequence>MPRIRELPYSKVERETPKPSLFKRNILIPKKIFICGNSLLSKIVQEYIPVETRIEDLSLIKGKIGQGQYNSSMVLIAALADKSDLANEIFELKSTFKNLFVLIVLKEKFFDFARLCGKKGIDKVLHVSELGGIVNVLDQINFQRTRITLKDFGIKKSGLSQMAVEGLKIIEKDYIQIKSTQEIANRMRIHESTLIREFKKYDLYSPKKLLMYFKVFHSLKLIELETFSIKEIAYSSGFTNEKRFIECFDRIINMTPGLFQAQKNFMFKKSSLSQ</sequence>
<dbReference type="AlphaFoldDB" id="A0A5B2TPM4"/>
<dbReference type="PANTHER" id="PTHR43280">
    <property type="entry name" value="ARAC-FAMILY TRANSCRIPTIONAL REGULATOR"/>
    <property type="match status" value="1"/>
</dbReference>
<dbReference type="GO" id="GO:0003700">
    <property type="term" value="F:DNA-binding transcription factor activity"/>
    <property type="evidence" value="ECO:0007669"/>
    <property type="project" value="InterPro"/>
</dbReference>
<dbReference type="GO" id="GO:0043565">
    <property type="term" value="F:sequence-specific DNA binding"/>
    <property type="evidence" value="ECO:0007669"/>
    <property type="project" value="InterPro"/>
</dbReference>
<evidence type="ECO:0000313" key="6">
    <source>
        <dbReference type="Proteomes" id="UP000323188"/>
    </source>
</evidence>
<dbReference type="PANTHER" id="PTHR43280:SF2">
    <property type="entry name" value="HTH-TYPE TRANSCRIPTIONAL REGULATOR EXSA"/>
    <property type="match status" value="1"/>
</dbReference>
<evidence type="ECO:0000256" key="1">
    <source>
        <dbReference type="ARBA" id="ARBA00023015"/>
    </source>
</evidence>
<dbReference type="SMART" id="SM00342">
    <property type="entry name" value="HTH_ARAC"/>
    <property type="match status" value="1"/>
</dbReference>
<dbReference type="EMBL" id="VUOE01000003">
    <property type="protein sequence ID" value="KAA2215788.1"/>
    <property type="molecule type" value="Genomic_DNA"/>
</dbReference>
<keyword evidence="2" id="KW-0238">DNA-binding</keyword>
<evidence type="ECO:0000256" key="2">
    <source>
        <dbReference type="ARBA" id="ARBA00023125"/>
    </source>
</evidence>
<dbReference type="Gene3D" id="1.10.10.60">
    <property type="entry name" value="Homeodomain-like"/>
    <property type="match status" value="1"/>
</dbReference>
<dbReference type="Pfam" id="PF12833">
    <property type="entry name" value="HTH_18"/>
    <property type="match status" value="1"/>
</dbReference>
<dbReference type="InterPro" id="IPR018062">
    <property type="entry name" value="HTH_AraC-typ_CS"/>
</dbReference>
<dbReference type="InterPro" id="IPR018060">
    <property type="entry name" value="HTH_AraC"/>
</dbReference>
<evidence type="ECO:0000313" key="5">
    <source>
        <dbReference type="EMBL" id="KAA2215788.1"/>
    </source>
</evidence>
<keyword evidence="1" id="KW-0805">Transcription regulation</keyword>
<dbReference type="Proteomes" id="UP000323188">
    <property type="component" value="Unassembled WGS sequence"/>
</dbReference>
<organism evidence="5 6">
    <name type="scientific">Maribacter flavus</name>
    <dbReference type="NCBI Taxonomy" id="1658664"/>
    <lineage>
        <taxon>Bacteria</taxon>
        <taxon>Pseudomonadati</taxon>
        <taxon>Bacteroidota</taxon>
        <taxon>Flavobacteriia</taxon>
        <taxon>Flavobacteriales</taxon>
        <taxon>Flavobacteriaceae</taxon>
        <taxon>Maribacter</taxon>
    </lineage>
</organism>
<evidence type="ECO:0000259" key="4">
    <source>
        <dbReference type="PROSITE" id="PS01124"/>
    </source>
</evidence>
<protein>
    <submittedName>
        <fullName evidence="5">Helix-turn-helix domain-containing protein</fullName>
    </submittedName>
</protein>
<proteinExistence type="predicted"/>
<evidence type="ECO:0000256" key="3">
    <source>
        <dbReference type="ARBA" id="ARBA00023163"/>
    </source>
</evidence>
<dbReference type="PROSITE" id="PS01124">
    <property type="entry name" value="HTH_ARAC_FAMILY_2"/>
    <property type="match status" value="1"/>
</dbReference>
<comment type="caution">
    <text evidence="5">The sequence shown here is derived from an EMBL/GenBank/DDBJ whole genome shotgun (WGS) entry which is preliminary data.</text>
</comment>
<dbReference type="RefSeq" id="WP_154920440.1">
    <property type="nucleotide sequence ID" value="NZ_VUOE01000003.1"/>
</dbReference>
<name>A0A5B2TPM4_9FLAO</name>
<dbReference type="InterPro" id="IPR009057">
    <property type="entry name" value="Homeodomain-like_sf"/>
</dbReference>
<dbReference type="PROSITE" id="PS00041">
    <property type="entry name" value="HTH_ARAC_FAMILY_1"/>
    <property type="match status" value="1"/>
</dbReference>
<gene>
    <name evidence="5" type="ORF">F0361_16465</name>
</gene>
<accession>A0A5B2TPM4</accession>
<keyword evidence="3" id="KW-0804">Transcription</keyword>
<feature type="domain" description="HTH araC/xylS-type" evidence="4">
    <location>
        <begin position="164"/>
        <end position="262"/>
    </location>
</feature>
<dbReference type="SUPFAM" id="SSF46689">
    <property type="entry name" value="Homeodomain-like"/>
    <property type="match status" value="1"/>
</dbReference>
<reference evidence="5 6" key="1">
    <citation type="submission" date="2019-09" db="EMBL/GenBank/DDBJ databases">
        <authorList>
            <person name="Khan S.A."/>
            <person name="Jeon C.O."/>
            <person name="Chun B.H."/>
            <person name="Jeong S.E."/>
        </authorList>
    </citation>
    <scope>NUCLEOTIDE SEQUENCE [LARGE SCALE GENOMIC DNA]</scope>
    <source>
        <strain evidence="5 6">KCTC 42508</strain>
    </source>
</reference>